<evidence type="ECO:0000256" key="5">
    <source>
        <dbReference type="ARBA" id="ARBA00023136"/>
    </source>
</evidence>
<dbReference type="InParanoid" id="A0A0D2GCP4"/>
<feature type="transmembrane region" description="Helical" evidence="6">
    <location>
        <begin position="12"/>
        <end position="31"/>
    </location>
</feature>
<protein>
    <submittedName>
        <fullName evidence="7">ABC transporter permease</fullName>
    </submittedName>
</protein>
<keyword evidence="3 6" id="KW-0812">Transmembrane</keyword>
<evidence type="ECO:0000256" key="1">
    <source>
        <dbReference type="ARBA" id="ARBA00004651"/>
    </source>
</evidence>
<evidence type="ECO:0000313" key="8">
    <source>
        <dbReference type="Proteomes" id="UP000032233"/>
    </source>
</evidence>
<feature type="transmembrane region" description="Helical" evidence="6">
    <location>
        <begin position="51"/>
        <end position="71"/>
    </location>
</feature>
<evidence type="ECO:0000256" key="4">
    <source>
        <dbReference type="ARBA" id="ARBA00022989"/>
    </source>
</evidence>
<reference evidence="7 8" key="1">
    <citation type="submission" date="2013-11" db="EMBL/GenBank/DDBJ databases">
        <title>Metagenomic analysis of a methanogenic consortium involved in long chain n-alkane degradation.</title>
        <authorList>
            <person name="Davidova I.A."/>
            <person name="Callaghan A.V."/>
            <person name="Wawrik B."/>
            <person name="Pruitt S."/>
            <person name="Marks C."/>
            <person name="Duncan K.E."/>
            <person name="Suflita J.M."/>
        </authorList>
    </citation>
    <scope>NUCLEOTIDE SEQUENCE [LARGE SCALE GENOMIC DNA]</scope>
    <source>
        <strain evidence="7 8">SPR</strain>
    </source>
</reference>
<evidence type="ECO:0000313" key="7">
    <source>
        <dbReference type="EMBL" id="KIX12712.1"/>
    </source>
</evidence>
<feature type="transmembrane region" description="Helical" evidence="6">
    <location>
        <begin position="83"/>
        <end position="101"/>
    </location>
</feature>
<evidence type="ECO:0000256" key="6">
    <source>
        <dbReference type="SAM" id="Phobius"/>
    </source>
</evidence>
<dbReference type="GO" id="GO:0005886">
    <property type="term" value="C:plasma membrane"/>
    <property type="evidence" value="ECO:0007669"/>
    <property type="project" value="UniProtKB-SubCell"/>
</dbReference>
<gene>
    <name evidence="7" type="ORF">X474_17755</name>
</gene>
<feature type="transmembrane region" description="Helical" evidence="6">
    <location>
        <begin position="238"/>
        <end position="260"/>
    </location>
</feature>
<keyword evidence="8" id="KW-1185">Reference proteome</keyword>
<dbReference type="PATRIC" id="fig|1429043.3.peg.3755"/>
<feature type="transmembrane region" description="Helical" evidence="6">
    <location>
        <begin position="181"/>
        <end position="200"/>
    </location>
</feature>
<dbReference type="Proteomes" id="UP000032233">
    <property type="component" value="Unassembled WGS sequence"/>
</dbReference>
<accession>A0A0D2GCP4</accession>
<dbReference type="Pfam" id="PF02653">
    <property type="entry name" value="BPD_transp_2"/>
    <property type="match status" value="1"/>
</dbReference>
<dbReference type="PANTHER" id="PTHR32196:SF69">
    <property type="entry name" value="BRANCHED-CHAIN AMINO ACID TRANSPORT SYSTEM, PERMEASE PROTEIN"/>
    <property type="match status" value="1"/>
</dbReference>
<dbReference type="PANTHER" id="PTHR32196">
    <property type="entry name" value="ABC TRANSPORTER PERMEASE PROTEIN YPHD-RELATED-RELATED"/>
    <property type="match status" value="1"/>
</dbReference>
<evidence type="ECO:0000256" key="3">
    <source>
        <dbReference type="ARBA" id="ARBA00022692"/>
    </source>
</evidence>
<dbReference type="RefSeq" id="WP_044350284.1">
    <property type="nucleotide sequence ID" value="NZ_AZAC01000024.1"/>
</dbReference>
<comment type="subcellular location">
    <subcellularLocation>
        <location evidence="1">Cell membrane</location>
        <topology evidence="1">Multi-pass membrane protein</topology>
    </subcellularLocation>
</comment>
<feature type="transmembrane region" description="Helical" evidence="6">
    <location>
        <begin position="266"/>
        <end position="284"/>
    </location>
</feature>
<sequence length="296" mass="31022">MLESIVPITLEQGFAYALVALGIALTFRVLAFPDLTVDGSFPLGGAVAAKLIVLGVDPILAALVATLAGFLAGCLTGILNTRLHINSLLSGILMMTVLYSVNLRIMGRANIQLLTIPTMFSPFEELAISRDIPVILILFLVILVTKFGLDYFLQTEYGLALRATGDNEQMIRSLGLNTDKATVFGLGLSNSLVALSGALISQDQGFADVGMGIGMIVAGLASIIIGEGLIKPVTAFRLTLAAVVGSVVYRLIIVVGLRLGLAPTDLKLATGLMVILALGIPSIRGGKQAKIHLRGV</sequence>
<keyword evidence="4 6" id="KW-1133">Transmembrane helix</keyword>
<evidence type="ECO:0000256" key="2">
    <source>
        <dbReference type="ARBA" id="ARBA00022475"/>
    </source>
</evidence>
<dbReference type="STRING" id="1429043.X474_17755"/>
<comment type="caution">
    <text evidence="7">The sequence shown here is derived from an EMBL/GenBank/DDBJ whole genome shotgun (WGS) entry which is preliminary data.</text>
</comment>
<dbReference type="OrthoDB" id="9778389at2"/>
<keyword evidence="2" id="KW-1003">Cell membrane</keyword>
<dbReference type="InterPro" id="IPR001851">
    <property type="entry name" value="ABC_transp_permease"/>
</dbReference>
<feature type="transmembrane region" description="Helical" evidence="6">
    <location>
        <begin position="132"/>
        <end position="153"/>
    </location>
</feature>
<dbReference type="GO" id="GO:0022857">
    <property type="term" value="F:transmembrane transporter activity"/>
    <property type="evidence" value="ECO:0007669"/>
    <property type="project" value="InterPro"/>
</dbReference>
<feature type="transmembrane region" description="Helical" evidence="6">
    <location>
        <begin position="206"/>
        <end position="226"/>
    </location>
</feature>
<dbReference type="EMBL" id="AZAC01000024">
    <property type="protein sequence ID" value="KIX12712.1"/>
    <property type="molecule type" value="Genomic_DNA"/>
</dbReference>
<dbReference type="AlphaFoldDB" id="A0A0D2GCP4"/>
<proteinExistence type="predicted"/>
<keyword evidence="5 6" id="KW-0472">Membrane</keyword>
<dbReference type="CDD" id="cd06574">
    <property type="entry name" value="TM_PBP1_branched-chain-AA_like"/>
    <property type="match status" value="1"/>
</dbReference>
<organism evidence="7 8">
    <name type="scientific">Dethiosulfatarculus sandiegensis</name>
    <dbReference type="NCBI Taxonomy" id="1429043"/>
    <lineage>
        <taxon>Bacteria</taxon>
        <taxon>Pseudomonadati</taxon>
        <taxon>Thermodesulfobacteriota</taxon>
        <taxon>Desulfarculia</taxon>
        <taxon>Desulfarculales</taxon>
        <taxon>Desulfarculaceae</taxon>
        <taxon>Dethiosulfatarculus</taxon>
    </lineage>
</organism>
<name>A0A0D2GCP4_9BACT</name>